<sequence length="235" mass="23993">MRPAAQVVSALAMGAVLIAGFLVLQHQEDLANRPVAAASCQAAKADDSPKYPALCAALNRPDLPDLVGAPLDQVTVAGPGPSHWTNADGSKQVVDSAEVQIGQLSVRLTQDDGADVTDAEVLGSAPHQRAPVLGHLSTTYEMNTIGFTLPLGGGQSSRAPGGVAENLVIGKHPDGHGGSYEFTIWRQDTGAPDRASLYRIAEAVLPTLPDWDAASAAPSAPAPVPAVTSSPSAAS</sequence>
<evidence type="ECO:0000313" key="2">
    <source>
        <dbReference type="EMBL" id="TWF82743.1"/>
    </source>
</evidence>
<dbReference type="Pfam" id="PF19721">
    <property type="entry name" value="DUF6215"/>
    <property type="match status" value="1"/>
</dbReference>
<protein>
    <submittedName>
        <fullName evidence="2">Uncharacterized protein</fullName>
    </submittedName>
</protein>
<gene>
    <name evidence="2" type="ORF">FHX73_14225</name>
</gene>
<keyword evidence="3" id="KW-1185">Reference proteome</keyword>
<dbReference type="InterPro" id="IPR046187">
    <property type="entry name" value="DUF6215"/>
</dbReference>
<accession>A0A561T6J9</accession>
<proteinExistence type="predicted"/>
<dbReference type="Proteomes" id="UP000317940">
    <property type="component" value="Unassembled WGS sequence"/>
</dbReference>
<feature type="region of interest" description="Disordered" evidence="1">
    <location>
        <begin position="212"/>
        <end position="235"/>
    </location>
</feature>
<feature type="compositionally biased region" description="Low complexity" evidence="1">
    <location>
        <begin position="213"/>
        <end position="235"/>
    </location>
</feature>
<evidence type="ECO:0000313" key="3">
    <source>
        <dbReference type="Proteomes" id="UP000317940"/>
    </source>
</evidence>
<name>A0A561T6J9_9ACTN</name>
<dbReference type="AlphaFoldDB" id="A0A561T6J9"/>
<comment type="caution">
    <text evidence="2">The sequence shown here is derived from an EMBL/GenBank/DDBJ whole genome shotgun (WGS) entry which is preliminary data.</text>
</comment>
<organism evidence="2 3">
    <name type="scientific">Kitasatospora viridis</name>
    <dbReference type="NCBI Taxonomy" id="281105"/>
    <lineage>
        <taxon>Bacteria</taxon>
        <taxon>Bacillati</taxon>
        <taxon>Actinomycetota</taxon>
        <taxon>Actinomycetes</taxon>
        <taxon>Kitasatosporales</taxon>
        <taxon>Streptomycetaceae</taxon>
        <taxon>Kitasatospora</taxon>
    </lineage>
</organism>
<reference evidence="2 3" key="1">
    <citation type="submission" date="2019-06" db="EMBL/GenBank/DDBJ databases">
        <title>Sequencing the genomes of 1000 actinobacteria strains.</title>
        <authorList>
            <person name="Klenk H.-P."/>
        </authorList>
    </citation>
    <scope>NUCLEOTIDE SEQUENCE [LARGE SCALE GENOMIC DNA]</scope>
    <source>
        <strain evidence="2 3">DSM 44826</strain>
    </source>
</reference>
<dbReference type="EMBL" id="VIWT01000004">
    <property type="protein sequence ID" value="TWF82743.1"/>
    <property type="molecule type" value="Genomic_DNA"/>
</dbReference>
<evidence type="ECO:0000256" key="1">
    <source>
        <dbReference type="SAM" id="MobiDB-lite"/>
    </source>
</evidence>